<organism evidence="2 3">
    <name type="scientific">Sinorhizobium kostiense</name>
    <dbReference type="NCBI Taxonomy" id="76747"/>
    <lineage>
        <taxon>Bacteria</taxon>
        <taxon>Pseudomonadati</taxon>
        <taxon>Pseudomonadota</taxon>
        <taxon>Alphaproteobacteria</taxon>
        <taxon>Hyphomicrobiales</taxon>
        <taxon>Rhizobiaceae</taxon>
        <taxon>Sinorhizobium/Ensifer group</taxon>
        <taxon>Sinorhizobium</taxon>
    </lineage>
</organism>
<dbReference type="RefSeq" id="WP_209605869.1">
    <property type="nucleotide sequence ID" value="NZ_JAGILA010000009.1"/>
</dbReference>
<evidence type="ECO:0000313" key="2">
    <source>
        <dbReference type="EMBL" id="MBP2238646.1"/>
    </source>
</evidence>
<accession>A0ABS4R8E5</accession>
<keyword evidence="1" id="KW-0472">Membrane</keyword>
<feature type="transmembrane region" description="Helical" evidence="1">
    <location>
        <begin position="55"/>
        <end position="76"/>
    </location>
</feature>
<feature type="transmembrane region" description="Helical" evidence="1">
    <location>
        <begin position="12"/>
        <end position="35"/>
    </location>
</feature>
<dbReference type="EMBL" id="JAGILA010000009">
    <property type="protein sequence ID" value="MBP2238646.1"/>
    <property type="molecule type" value="Genomic_DNA"/>
</dbReference>
<evidence type="ECO:0000256" key="1">
    <source>
        <dbReference type="SAM" id="Phobius"/>
    </source>
</evidence>
<keyword evidence="1" id="KW-0812">Transmembrane</keyword>
<name>A0ABS4R8E5_9HYPH</name>
<protein>
    <submittedName>
        <fullName evidence="2">Succinate dehydrogenase/fumarate reductase cytochrome b subunit</fullName>
    </submittedName>
</protein>
<proteinExistence type="predicted"/>
<reference evidence="2 3" key="1">
    <citation type="submission" date="2021-03" db="EMBL/GenBank/DDBJ databases">
        <title>Genomic Encyclopedia of Type Strains, Phase IV (KMG-IV): sequencing the most valuable type-strain genomes for metagenomic binning, comparative biology and taxonomic classification.</title>
        <authorList>
            <person name="Goeker M."/>
        </authorList>
    </citation>
    <scope>NUCLEOTIDE SEQUENCE [LARGE SCALE GENOMIC DNA]</scope>
    <source>
        <strain evidence="2 3">DSM 13372</strain>
    </source>
</reference>
<keyword evidence="1" id="KW-1133">Transmembrane helix</keyword>
<sequence>MTMTGALRKFTLVLHVISSVSSLGAVACFLALGLVGLVSTGAETAPSPYAAMDAIARLVIVPLVFASLLTGLVQALGTTWGLFRHYWVLAKLLLTLLTAVVLLLQMDLISYVAGAATKGLAKVDLLGMRRSLVVHAAGGIVVLLMTTVLSIYKPHGLTRYGWRKQQSQLRERP</sequence>
<feature type="transmembrane region" description="Helical" evidence="1">
    <location>
        <begin position="132"/>
        <end position="152"/>
    </location>
</feature>
<dbReference type="Proteomes" id="UP000730739">
    <property type="component" value="Unassembled WGS sequence"/>
</dbReference>
<evidence type="ECO:0000313" key="3">
    <source>
        <dbReference type="Proteomes" id="UP000730739"/>
    </source>
</evidence>
<keyword evidence="3" id="KW-1185">Reference proteome</keyword>
<comment type="caution">
    <text evidence="2">The sequence shown here is derived from an EMBL/GenBank/DDBJ whole genome shotgun (WGS) entry which is preliminary data.</text>
</comment>
<feature type="transmembrane region" description="Helical" evidence="1">
    <location>
        <begin position="88"/>
        <end position="112"/>
    </location>
</feature>
<gene>
    <name evidence="2" type="ORF">J2Z31_005187</name>
</gene>